<dbReference type="InterPro" id="IPR036615">
    <property type="entry name" value="Mur_ligase_C_dom_sf"/>
</dbReference>
<evidence type="ECO:0000259" key="8">
    <source>
        <dbReference type="Pfam" id="PF08245"/>
    </source>
</evidence>
<dbReference type="Gene3D" id="3.40.1190.10">
    <property type="entry name" value="Mur-like, catalytic domain"/>
    <property type="match status" value="1"/>
</dbReference>
<name>A0ABU0YMN7_9PROT</name>
<dbReference type="Proteomes" id="UP001230156">
    <property type="component" value="Unassembled WGS sequence"/>
</dbReference>
<dbReference type="PROSITE" id="PS01012">
    <property type="entry name" value="FOLYLPOLYGLU_SYNT_2"/>
    <property type="match status" value="1"/>
</dbReference>
<dbReference type="Gene3D" id="3.90.190.20">
    <property type="entry name" value="Mur ligase, C-terminal domain"/>
    <property type="match status" value="1"/>
</dbReference>
<evidence type="ECO:0000313" key="9">
    <source>
        <dbReference type="EMBL" id="MDQ7248977.1"/>
    </source>
</evidence>
<comment type="caution">
    <text evidence="9">The sequence shown here is derived from an EMBL/GenBank/DDBJ whole genome shotgun (WGS) entry which is preliminary data.</text>
</comment>
<protein>
    <submittedName>
        <fullName evidence="9">Folylpolyglutamate synthase/dihydrofolate synthase family protein</fullName>
        <ecNumber evidence="9">6.3.2.-</ecNumber>
    </submittedName>
</protein>
<dbReference type="NCBIfam" id="TIGR01499">
    <property type="entry name" value="folC"/>
    <property type="match status" value="1"/>
</dbReference>
<organism evidence="9 10">
    <name type="scientific">Dongia sedimenti</name>
    <dbReference type="NCBI Taxonomy" id="3064282"/>
    <lineage>
        <taxon>Bacteria</taxon>
        <taxon>Pseudomonadati</taxon>
        <taxon>Pseudomonadota</taxon>
        <taxon>Alphaproteobacteria</taxon>
        <taxon>Rhodospirillales</taxon>
        <taxon>Dongiaceae</taxon>
        <taxon>Dongia</taxon>
    </lineage>
</organism>
<dbReference type="EC" id="6.3.2.-" evidence="9"/>
<evidence type="ECO:0000256" key="7">
    <source>
        <dbReference type="PIRNR" id="PIRNR001563"/>
    </source>
</evidence>
<feature type="domain" description="Mur ligase central" evidence="8">
    <location>
        <begin position="60"/>
        <end position="277"/>
    </location>
</feature>
<dbReference type="RefSeq" id="WP_379956453.1">
    <property type="nucleotide sequence ID" value="NZ_JAUYVI010000004.1"/>
</dbReference>
<comment type="similarity">
    <text evidence="1 7">Belongs to the folylpolyglutamate synthase family.</text>
</comment>
<reference evidence="10" key="1">
    <citation type="submission" date="2023-08" db="EMBL/GenBank/DDBJ databases">
        <title>Rhodospirillaceae gen. nov., a novel taxon isolated from the Yangtze River Yuezi River estuary sludge.</title>
        <authorList>
            <person name="Ruan L."/>
        </authorList>
    </citation>
    <scope>NUCLEOTIDE SEQUENCE [LARGE SCALE GENOMIC DNA]</scope>
    <source>
        <strain evidence="10">R-7</strain>
    </source>
</reference>
<dbReference type="InterPro" id="IPR036565">
    <property type="entry name" value="Mur-like_cat_sf"/>
</dbReference>
<evidence type="ECO:0000256" key="2">
    <source>
        <dbReference type="ARBA" id="ARBA00022598"/>
    </source>
</evidence>
<proteinExistence type="inferred from homology"/>
<evidence type="ECO:0000256" key="1">
    <source>
        <dbReference type="ARBA" id="ARBA00008276"/>
    </source>
</evidence>
<keyword evidence="10" id="KW-1185">Reference proteome</keyword>
<dbReference type="SUPFAM" id="SSF53244">
    <property type="entry name" value="MurD-like peptide ligases, peptide-binding domain"/>
    <property type="match status" value="1"/>
</dbReference>
<gene>
    <name evidence="9" type="ORF">Q8A70_14925</name>
</gene>
<evidence type="ECO:0000256" key="6">
    <source>
        <dbReference type="ARBA" id="ARBA00022842"/>
    </source>
</evidence>
<keyword evidence="2 7" id="KW-0436">Ligase</keyword>
<dbReference type="PIRSF" id="PIRSF001563">
    <property type="entry name" value="Folylpolyglu_synth"/>
    <property type="match status" value="1"/>
</dbReference>
<sequence>MNKITSVNASTQAPSSSSDIVLERLNKLHPKIIDLELGRVQRLLERVGHPERKLPPVIHVAGTNGKGSVIAYLRAFLEAAGYRVHVYTSPHLVRFNERIRLAGSLIEEAALIDLLEECEQANGGQQITFFEITTAAAYLAFSRNPADIVLLETGLGGTFDATNVIDQPLASVLMPISMDHMQFLGDTLEKIAANKAGIMKQGRPAIIGRQPPEALAVFEAKAKELDVPLYRYGQEWFVDGLLKDSLRFLDTRGPRRYPPPGLLGSHQFANAGTAIAATRWLEGFKIDDGAISQGLRDVEWPARMQRLTRGSLVEMLPQGWELWLDGGHNEDAGQVIANMIRDWQDQDKRSGADLRAHAIFGMLSTKDPVAFLKPLAPLLEDLNAVAIPGDHASLSAEDCVKAGTEVGLISSAFPSVEAALRAVIDSHDDGPPCRVLICGSLYLAGTVLAENG</sequence>
<dbReference type="InterPro" id="IPR018109">
    <property type="entry name" value="Folylpolyglutamate_synth_CS"/>
</dbReference>
<evidence type="ECO:0000256" key="3">
    <source>
        <dbReference type="ARBA" id="ARBA00022723"/>
    </source>
</evidence>
<keyword evidence="5 7" id="KW-0067">ATP-binding</keyword>
<keyword evidence="4 7" id="KW-0547">Nucleotide-binding</keyword>
<dbReference type="PANTHER" id="PTHR11136:SF0">
    <property type="entry name" value="DIHYDROFOLATE SYNTHETASE-RELATED"/>
    <property type="match status" value="1"/>
</dbReference>
<dbReference type="InterPro" id="IPR013221">
    <property type="entry name" value="Mur_ligase_cen"/>
</dbReference>
<keyword evidence="3" id="KW-0479">Metal-binding</keyword>
<dbReference type="EMBL" id="JAUYVI010000004">
    <property type="protein sequence ID" value="MDQ7248977.1"/>
    <property type="molecule type" value="Genomic_DNA"/>
</dbReference>
<accession>A0ABU0YMN7</accession>
<dbReference type="InterPro" id="IPR001645">
    <property type="entry name" value="Folylpolyglutamate_synth"/>
</dbReference>
<dbReference type="PANTHER" id="PTHR11136">
    <property type="entry name" value="FOLYLPOLYGLUTAMATE SYNTHASE-RELATED"/>
    <property type="match status" value="1"/>
</dbReference>
<dbReference type="GO" id="GO:0016874">
    <property type="term" value="F:ligase activity"/>
    <property type="evidence" value="ECO:0007669"/>
    <property type="project" value="UniProtKB-KW"/>
</dbReference>
<evidence type="ECO:0000256" key="4">
    <source>
        <dbReference type="ARBA" id="ARBA00022741"/>
    </source>
</evidence>
<keyword evidence="6" id="KW-0460">Magnesium</keyword>
<dbReference type="Pfam" id="PF08245">
    <property type="entry name" value="Mur_ligase_M"/>
    <property type="match status" value="1"/>
</dbReference>
<evidence type="ECO:0000256" key="5">
    <source>
        <dbReference type="ARBA" id="ARBA00022840"/>
    </source>
</evidence>
<evidence type="ECO:0000313" key="10">
    <source>
        <dbReference type="Proteomes" id="UP001230156"/>
    </source>
</evidence>
<dbReference type="SUPFAM" id="SSF53623">
    <property type="entry name" value="MurD-like peptide ligases, catalytic domain"/>
    <property type="match status" value="1"/>
</dbReference>